<accession>A0ABM8V420</accession>
<dbReference type="Gene3D" id="3.40.50.720">
    <property type="entry name" value="NAD(P)-binding Rossmann-like Domain"/>
    <property type="match status" value="1"/>
</dbReference>
<dbReference type="NCBIfam" id="NF006168">
    <property type="entry name" value="PRK08309.1"/>
    <property type="match status" value="1"/>
</dbReference>
<keyword evidence="2" id="KW-1185">Reference proteome</keyword>
<name>A0ABM8V420_THEXY</name>
<dbReference type="EMBL" id="CAJRAY010000043">
    <property type="protein sequence ID" value="CAG5086136.1"/>
    <property type="molecule type" value="Genomic_DNA"/>
</dbReference>
<dbReference type="SUPFAM" id="SSF51735">
    <property type="entry name" value="NAD(P)-binding Rossmann-fold domains"/>
    <property type="match status" value="1"/>
</dbReference>
<protein>
    <submittedName>
        <fullName evidence="1">Short chain dehydrogenase</fullName>
    </submittedName>
</protein>
<gene>
    <name evidence="1" type="primary">txxe 1992</name>
    <name evidence="1" type="ORF">TXXE_09575</name>
</gene>
<organism evidence="1 2">
    <name type="scientific">Thermobacillus xylanilyticus</name>
    <dbReference type="NCBI Taxonomy" id="76633"/>
    <lineage>
        <taxon>Bacteria</taxon>
        <taxon>Bacillati</taxon>
        <taxon>Bacillota</taxon>
        <taxon>Bacilli</taxon>
        <taxon>Bacillales</taxon>
        <taxon>Paenibacillaceae</taxon>
        <taxon>Thermobacillus</taxon>
    </lineage>
</organism>
<comment type="caution">
    <text evidence="1">The sequence shown here is derived from an EMBL/GenBank/DDBJ whole genome shotgun (WGS) entry which is preliminary data.</text>
</comment>
<sequence length="184" mass="20507">MRHALVIGGSGMLAGASLWLARQGREVTVIGRNPQKLKLLSDQHPNLHGVSADYSRAAEFAETLNDMMRKWGPADLVVAWIHHDEERVIGQTAEAIRLAGGADFGWELYHVLGSSSNLDEMLRKIAVPPECACHQVQLGFVIEGGRSRWLTHDEISNGVIECIQNNRRRHVVGTLEPWEKRPGY</sequence>
<reference evidence="1 2" key="1">
    <citation type="submission" date="2021-04" db="EMBL/GenBank/DDBJ databases">
        <authorList>
            <person name="Rakotoarivonina H."/>
        </authorList>
    </citation>
    <scope>NUCLEOTIDE SEQUENCE [LARGE SCALE GENOMIC DNA]</scope>
    <source>
        <strain evidence="1 2">XE</strain>
    </source>
</reference>
<proteinExistence type="predicted"/>
<evidence type="ECO:0000313" key="2">
    <source>
        <dbReference type="Proteomes" id="UP000681526"/>
    </source>
</evidence>
<dbReference type="InterPro" id="IPR036291">
    <property type="entry name" value="NAD(P)-bd_dom_sf"/>
</dbReference>
<dbReference type="RefSeq" id="WP_213484432.1">
    <property type="nucleotide sequence ID" value="NZ_CAJRAY010000043.1"/>
</dbReference>
<evidence type="ECO:0000313" key="1">
    <source>
        <dbReference type="EMBL" id="CAG5086136.1"/>
    </source>
</evidence>
<dbReference type="Proteomes" id="UP000681526">
    <property type="component" value="Unassembled WGS sequence"/>
</dbReference>